<feature type="compositionally biased region" description="Low complexity" evidence="1">
    <location>
        <begin position="220"/>
        <end position="238"/>
    </location>
</feature>
<gene>
    <name evidence="2" type="primary">PARPA_08104.1 scaffold 31862</name>
</gene>
<name>A0A0B7NEL1_9FUNG</name>
<dbReference type="AlphaFoldDB" id="A0A0B7NEL1"/>
<keyword evidence="3" id="KW-1185">Reference proteome</keyword>
<evidence type="ECO:0000313" key="3">
    <source>
        <dbReference type="Proteomes" id="UP000054107"/>
    </source>
</evidence>
<organism evidence="2 3">
    <name type="scientific">Parasitella parasitica</name>
    <dbReference type="NCBI Taxonomy" id="35722"/>
    <lineage>
        <taxon>Eukaryota</taxon>
        <taxon>Fungi</taxon>
        <taxon>Fungi incertae sedis</taxon>
        <taxon>Mucoromycota</taxon>
        <taxon>Mucoromycotina</taxon>
        <taxon>Mucoromycetes</taxon>
        <taxon>Mucorales</taxon>
        <taxon>Mucorineae</taxon>
        <taxon>Mucoraceae</taxon>
        <taxon>Parasitella</taxon>
    </lineage>
</organism>
<feature type="region of interest" description="Disordered" evidence="1">
    <location>
        <begin position="161"/>
        <end position="193"/>
    </location>
</feature>
<evidence type="ECO:0000313" key="2">
    <source>
        <dbReference type="EMBL" id="CEP13957.1"/>
    </source>
</evidence>
<feature type="compositionally biased region" description="Basic residues" evidence="1">
    <location>
        <begin position="239"/>
        <end position="253"/>
    </location>
</feature>
<dbReference type="OrthoDB" id="2269196at2759"/>
<feature type="compositionally biased region" description="Polar residues" evidence="1">
    <location>
        <begin position="183"/>
        <end position="193"/>
    </location>
</feature>
<dbReference type="Proteomes" id="UP000054107">
    <property type="component" value="Unassembled WGS sequence"/>
</dbReference>
<reference evidence="2 3" key="1">
    <citation type="submission" date="2014-09" db="EMBL/GenBank/DDBJ databases">
        <authorList>
            <person name="Ellenberger Sabrina"/>
        </authorList>
    </citation>
    <scope>NUCLEOTIDE SEQUENCE [LARGE SCALE GENOMIC DNA]</scope>
    <source>
        <strain evidence="2 3">CBS 412.66</strain>
    </source>
</reference>
<sequence length="285" mass="31931">MDHSDILFPSDAGLPKLSSPMSFKVPDFHDWALDEFKHTLEKPCTDLGGLLSFKQYIPVLDEDDDYDDYDDFINSLPPKLPLPTLEEKEFLSQLSHHFLQLERIELRDILRGGFAMVQNDIQANNMQHYHNVIATPTSTSPPGLSWFNEAVDYGRHEIDNLDTIENPKRGNSFSPFEQIGRHGNNNNATTVASPSICSEQQEITTNVSRQVEDPLPASPPSAVQPTAPTPTTTTSTTTSHHHTKKGLKNKIKQMVKPFSKSSTSSAEKPKTSFIKNTKKFIQSIL</sequence>
<evidence type="ECO:0000256" key="1">
    <source>
        <dbReference type="SAM" id="MobiDB-lite"/>
    </source>
</evidence>
<proteinExistence type="predicted"/>
<accession>A0A0B7NEL1</accession>
<protein>
    <submittedName>
        <fullName evidence="2">Uncharacterized protein</fullName>
    </submittedName>
</protein>
<dbReference type="EMBL" id="LN730770">
    <property type="protein sequence ID" value="CEP13957.1"/>
    <property type="molecule type" value="Genomic_DNA"/>
</dbReference>
<feature type="region of interest" description="Disordered" evidence="1">
    <location>
        <begin position="211"/>
        <end position="273"/>
    </location>
</feature>